<dbReference type="EMBL" id="UAWC01000003">
    <property type="protein sequence ID" value="SQB33964.1"/>
    <property type="molecule type" value="Genomic_DNA"/>
</dbReference>
<evidence type="ECO:0000313" key="3">
    <source>
        <dbReference type="Proteomes" id="UP000250223"/>
    </source>
</evidence>
<evidence type="ECO:0000313" key="2">
    <source>
        <dbReference type="EMBL" id="SQB33964.1"/>
    </source>
</evidence>
<evidence type="ECO:0000259" key="1">
    <source>
        <dbReference type="Pfam" id="PF12728"/>
    </source>
</evidence>
<dbReference type="Pfam" id="PF12728">
    <property type="entry name" value="HTH_17"/>
    <property type="match status" value="1"/>
</dbReference>
<dbReference type="NCBIfam" id="TIGR01764">
    <property type="entry name" value="excise"/>
    <property type="match status" value="1"/>
</dbReference>
<name>A0A2X2VZW9_CLOCO</name>
<reference evidence="2 3" key="1">
    <citation type="submission" date="2018-06" db="EMBL/GenBank/DDBJ databases">
        <authorList>
            <consortium name="Pathogen Informatics"/>
            <person name="Doyle S."/>
        </authorList>
    </citation>
    <scope>NUCLEOTIDE SEQUENCE [LARGE SCALE GENOMIC DNA]</scope>
    <source>
        <strain evidence="2 3">NCTC13028</strain>
    </source>
</reference>
<dbReference type="AlphaFoldDB" id="A0A2X2VZW9"/>
<gene>
    <name evidence="2" type="ORF">NCTC13028_00843</name>
</gene>
<dbReference type="GO" id="GO:0003677">
    <property type="term" value="F:DNA binding"/>
    <property type="evidence" value="ECO:0007669"/>
    <property type="project" value="InterPro"/>
</dbReference>
<organism evidence="2 3">
    <name type="scientific">Clostridium cochlearium</name>
    <dbReference type="NCBI Taxonomy" id="1494"/>
    <lineage>
        <taxon>Bacteria</taxon>
        <taxon>Bacillati</taxon>
        <taxon>Bacillota</taxon>
        <taxon>Clostridia</taxon>
        <taxon>Eubacteriales</taxon>
        <taxon>Clostridiaceae</taxon>
        <taxon>Clostridium</taxon>
    </lineage>
</organism>
<dbReference type="RefSeq" id="WP_096635868.1">
    <property type="nucleotide sequence ID" value="NZ_OAOH01000001.1"/>
</dbReference>
<dbReference type="Proteomes" id="UP000250223">
    <property type="component" value="Unassembled WGS sequence"/>
</dbReference>
<proteinExistence type="predicted"/>
<protein>
    <submittedName>
        <fullName evidence="2">DNA binding domain, excisionase family</fullName>
    </submittedName>
</protein>
<dbReference type="InterPro" id="IPR041657">
    <property type="entry name" value="HTH_17"/>
</dbReference>
<sequence>MAIVTVYTVDEVYEALEGRISKTSIYRAINSNKLKAVKVGKRYLINEEALNNFLNGNFE</sequence>
<accession>A0A2X2VZW9</accession>
<dbReference type="InterPro" id="IPR010093">
    <property type="entry name" value="SinI_DNA-bd"/>
</dbReference>
<feature type="domain" description="Helix-turn-helix" evidence="1">
    <location>
        <begin position="7"/>
        <end position="56"/>
    </location>
</feature>